<name>A0A6A5GL08_CAERE</name>
<evidence type="ECO:0000313" key="2">
    <source>
        <dbReference type="Proteomes" id="UP000483820"/>
    </source>
</evidence>
<dbReference type="GeneID" id="9816441"/>
<protein>
    <submittedName>
        <fullName evidence="1">Uncharacterized protein</fullName>
    </submittedName>
</protein>
<gene>
    <name evidence="1" type="ORF">GCK72_021840</name>
</gene>
<accession>A0A6A5GL08</accession>
<dbReference type="Proteomes" id="UP000483820">
    <property type="component" value="Chromosome V"/>
</dbReference>
<dbReference type="KEGG" id="crq:GCK72_021840"/>
<reference evidence="1 2" key="1">
    <citation type="submission" date="2019-12" db="EMBL/GenBank/DDBJ databases">
        <title>Chromosome-level assembly of the Caenorhabditis remanei genome.</title>
        <authorList>
            <person name="Teterina A.A."/>
            <person name="Willis J.H."/>
            <person name="Phillips P.C."/>
        </authorList>
    </citation>
    <scope>NUCLEOTIDE SEQUENCE [LARGE SCALE GENOMIC DNA]</scope>
    <source>
        <strain evidence="1 2">PX506</strain>
        <tissue evidence="1">Whole organism</tissue>
    </source>
</reference>
<dbReference type="EMBL" id="WUAV01000005">
    <property type="protein sequence ID" value="KAF1755271.1"/>
    <property type="molecule type" value="Genomic_DNA"/>
</dbReference>
<sequence length="253" mass="30335">MEGDYIDEDFVVQEKMSEKPAETLETVENPEKLFEKPEKDGVSEPKGRFKWTPHTFKMGKLRWQMRMMIRDRMEQVDKIIDAFYCTKTNIRHRRFDELMWFARRLEETLFHKSSKFEIYEKGIQTIVTLMNVLMQADPAMRHLIDENEIPSTEQLEKLFTLKAERHELIEDDYLEDGVAEIELIKEDRFRHTDLILDREPPAEMIMAEQRRKLVRRGPNNRKIVMARYSNREPAEDPHMTIRMISCPNTINIE</sequence>
<evidence type="ECO:0000313" key="1">
    <source>
        <dbReference type="EMBL" id="KAF1755271.1"/>
    </source>
</evidence>
<comment type="caution">
    <text evidence="1">The sequence shown here is derived from an EMBL/GenBank/DDBJ whole genome shotgun (WGS) entry which is preliminary data.</text>
</comment>
<dbReference type="AlphaFoldDB" id="A0A6A5GL08"/>
<dbReference type="RefSeq" id="XP_053583440.1">
    <property type="nucleotide sequence ID" value="XM_053734527.1"/>
</dbReference>
<dbReference type="CTD" id="9816441"/>
<organism evidence="1 2">
    <name type="scientific">Caenorhabditis remanei</name>
    <name type="common">Caenorhabditis vulgaris</name>
    <dbReference type="NCBI Taxonomy" id="31234"/>
    <lineage>
        <taxon>Eukaryota</taxon>
        <taxon>Metazoa</taxon>
        <taxon>Ecdysozoa</taxon>
        <taxon>Nematoda</taxon>
        <taxon>Chromadorea</taxon>
        <taxon>Rhabditida</taxon>
        <taxon>Rhabditina</taxon>
        <taxon>Rhabditomorpha</taxon>
        <taxon>Rhabditoidea</taxon>
        <taxon>Rhabditidae</taxon>
        <taxon>Peloderinae</taxon>
        <taxon>Caenorhabditis</taxon>
    </lineage>
</organism>
<proteinExistence type="predicted"/>